<dbReference type="Proteomes" id="UP000307356">
    <property type="component" value="Segment"/>
</dbReference>
<keyword evidence="2" id="KW-1185">Reference proteome</keyword>
<accession>A0A482N4N6</accession>
<sequence>MSFNYEEYLKEVHDSMTEEQKANIARIKRTIDENNRMLEAEYNKANPRYNGKTVDEYILSNCVNKPWHEKHTRAEWEEAMELWQLMKKLNKLVK</sequence>
<gene>
    <name evidence="1" type="ORF">MM01_00002</name>
</gene>
<reference evidence="1 2" key="1">
    <citation type="submission" date="2019-01" db="EMBL/GenBank/DDBJ databases">
        <title>Still something new to discover - new insights into E. coli phage diversity and taxonomy.</title>
        <authorList>
            <person name="Korf I.H.E."/>
            <person name="Adriaennsens E."/>
            <person name="Dreiseikelmann B."/>
            <person name="Kropinski A."/>
            <person name="Nimtz M."/>
            <person name="Meier-Kolthoff J.P."/>
            <person name="Rohde M."/>
            <person name="van Raaij M."/>
            <person name="Wittmann J."/>
        </authorList>
    </citation>
    <scope>NUCLEOTIDE SEQUENCE [LARGE SCALE GENOMIC DNA]</scope>
</reference>
<protein>
    <submittedName>
        <fullName evidence="1">Uncharacterized protein</fullName>
    </submittedName>
</protein>
<organism evidence="1 2">
    <name type="scientific">Escherichia phage vB_EcoS_MM01</name>
    <dbReference type="NCBI Taxonomy" id="2508188"/>
    <lineage>
        <taxon>Viruses</taxon>
        <taxon>Duplodnaviria</taxon>
        <taxon>Heunggongvirae</taxon>
        <taxon>Uroviricota</taxon>
        <taxon>Caudoviricetes</taxon>
        <taxon>Drexlerviridae</taxon>
        <taxon>Braunvirinae</taxon>
        <taxon>Inhoffenstrassevirus</taxon>
        <taxon>Inhoffenstrassevirus MM01</taxon>
    </lineage>
</organism>
<name>A0A482N4N6_9CAUD</name>
<evidence type="ECO:0000313" key="1">
    <source>
        <dbReference type="EMBL" id="QBQ80838.1"/>
    </source>
</evidence>
<proteinExistence type="predicted"/>
<dbReference type="EMBL" id="MK373793">
    <property type="protein sequence ID" value="QBQ80838.1"/>
    <property type="molecule type" value="Genomic_DNA"/>
</dbReference>
<evidence type="ECO:0000313" key="2">
    <source>
        <dbReference type="Proteomes" id="UP000307356"/>
    </source>
</evidence>